<gene>
    <name evidence="3" type="ORF">NCR95_05140</name>
</gene>
<proteinExistence type="inferred from homology"/>
<sequence>MDPISMNSYSGYNAFSSAQSGISANVQNATLETSNTDLAQSTANTITAQNGVEANAVSMQTADSMYQSLLDIMA</sequence>
<dbReference type="EMBL" id="JAMOKX010000004">
    <property type="protein sequence ID" value="MCL9819552.1"/>
    <property type="molecule type" value="Genomic_DNA"/>
</dbReference>
<evidence type="ECO:0000256" key="1">
    <source>
        <dbReference type="ARBA" id="ARBA00009677"/>
    </source>
</evidence>
<comment type="similarity">
    <text evidence="1">Belongs to the flagella basal body rod proteins family.</text>
</comment>
<dbReference type="Pfam" id="PF06429">
    <property type="entry name" value="Flg_bbr_C"/>
    <property type="match status" value="1"/>
</dbReference>
<evidence type="ECO:0000313" key="3">
    <source>
        <dbReference type="EMBL" id="MCL9819552.1"/>
    </source>
</evidence>
<keyword evidence="4" id="KW-1185">Reference proteome</keyword>
<name>A0ABT0TW66_9HELI</name>
<dbReference type="RefSeq" id="WP_250604286.1">
    <property type="nucleotide sequence ID" value="NZ_JAMOKX010000004.1"/>
</dbReference>
<organism evidence="3 4">
    <name type="scientific">Helicobacter colisuis</name>
    <dbReference type="NCBI Taxonomy" id="2949739"/>
    <lineage>
        <taxon>Bacteria</taxon>
        <taxon>Pseudomonadati</taxon>
        <taxon>Campylobacterota</taxon>
        <taxon>Epsilonproteobacteria</taxon>
        <taxon>Campylobacterales</taxon>
        <taxon>Helicobacteraceae</taxon>
        <taxon>Helicobacter</taxon>
    </lineage>
</organism>
<accession>A0ABT0TW66</accession>
<evidence type="ECO:0000313" key="4">
    <source>
        <dbReference type="Proteomes" id="UP001057522"/>
    </source>
</evidence>
<feature type="domain" description="Flagellar basal-body/hook protein C-terminal" evidence="2">
    <location>
        <begin position="29"/>
        <end position="71"/>
    </location>
</feature>
<dbReference type="InterPro" id="IPR010930">
    <property type="entry name" value="Flg_bb/hook_C_dom"/>
</dbReference>
<comment type="caution">
    <text evidence="3">The sequence shown here is derived from an EMBL/GenBank/DDBJ whole genome shotgun (WGS) entry which is preliminary data.</text>
</comment>
<protein>
    <recommendedName>
        <fullName evidence="2">Flagellar basal-body/hook protein C-terminal domain-containing protein</fullName>
    </recommendedName>
</protein>
<evidence type="ECO:0000259" key="2">
    <source>
        <dbReference type="Pfam" id="PF06429"/>
    </source>
</evidence>
<reference evidence="3" key="1">
    <citation type="submission" date="2022-06" db="EMBL/GenBank/DDBJ databases">
        <title>Helicobacter colisuis sp. nov.</title>
        <authorList>
            <person name="Papic B."/>
            <person name="Gruntar I."/>
        </authorList>
    </citation>
    <scope>NUCLEOTIDE SEQUENCE</scope>
    <source>
        <strain evidence="3">11154-15</strain>
    </source>
</reference>
<dbReference type="Proteomes" id="UP001057522">
    <property type="component" value="Unassembled WGS sequence"/>
</dbReference>